<evidence type="ECO:0000256" key="1">
    <source>
        <dbReference type="ARBA" id="ARBA00004651"/>
    </source>
</evidence>
<keyword evidence="4 7" id="KW-0812">Transmembrane</keyword>
<evidence type="ECO:0000256" key="7">
    <source>
        <dbReference type="SAM" id="Phobius"/>
    </source>
</evidence>
<feature type="transmembrane region" description="Helical" evidence="7">
    <location>
        <begin position="81"/>
        <end position="100"/>
    </location>
</feature>
<feature type="domain" description="Major facilitator superfamily (MFS) profile" evidence="8">
    <location>
        <begin position="14"/>
        <end position="389"/>
    </location>
</feature>
<evidence type="ECO:0000256" key="5">
    <source>
        <dbReference type="ARBA" id="ARBA00022989"/>
    </source>
</evidence>
<protein>
    <submittedName>
        <fullName evidence="9">Major facilitator superfamily MFS_1</fullName>
    </submittedName>
</protein>
<feature type="transmembrane region" description="Helical" evidence="7">
    <location>
        <begin position="252"/>
        <end position="271"/>
    </location>
</feature>
<gene>
    <name evidence="9" type="ORF">UBAL3_82700001</name>
</gene>
<feature type="transmembrane region" description="Helical" evidence="7">
    <location>
        <begin position="106"/>
        <end position="126"/>
    </location>
</feature>
<dbReference type="PRINTS" id="PR01035">
    <property type="entry name" value="TCRTETA"/>
</dbReference>
<evidence type="ECO:0000313" key="9">
    <source>
        <dbReference type="EMBL" id="EES52886.1"/>
    </source>
</evidence>
<feature type="transmembrane region" description="Helical" evidence="7">
    <location>
        <begin position="280"/>
        <end position="299"/>
    </location>
</feature>
<dbReference type="InterPro" id="IPR036259">
    <property type="entry name" value="MFS_trans_sf"/>
</dbReference>
<name>C6HWS6_9BACT</name>
<keyword evidence="2" id="KW-0813">Transport</keyword>
<keyword evidence="6 7" id="KW-0472">Membrane</keyword>
<dbReference type="InterPro" id="IPR011701">
    <property type="entry name" value="MFS"/>
</dbReference>
<dbReference type="PROSITE" id="PS50850">
    <property type="entry name" value="MFS"/>
    <property type="match status" value="1"/>
</dbReference>
<evidence type="ECO:0000256" key="4">
    <source>
        <dbReference type="ARBA" id="ARBA00022692"/>
    </source>
</evidence>
<dbReference type="InterPro" id="IPR020846">
    <property type="entry name" value="MFS_dom"/>
</dbReference>
<feature type="transmembrane region" description="Helical" evidence="7">
    <location>
        <begin position="342"/>
        <end position="362"/>
    </location>
</feature>
<keyword evidence="5 7" id="KW-1133">Transmembrane helix</keyword>
<comment type="subcellular location">
    <subcellularLocation>
        <location evidence="1">Cell membrane</location>
        <topology evidence="1">Multi-pass membrane protein</topology>
    </subcellularLocation>
</comment>
<dbReference type="CDD" id="cd17472">
    <property type="entry name" value="MFS_YajR_like"/>
    <property type="match status" value="1"/>
</dbReference>
<keyword evidence="10" id="KW-1185">Reference proteome</keyword>
<dbReference type="Pfam" id="PF07690">
    <property type="entry name" value="MFS_1"/>
    <property type="match status" value="1"/>
</dbReference>
<feature type="transmembrane region" description="Helical" evidence="7">
    <location>
        <begin position="305"/>
        <end position="322"/>
    </location>
</feature>
<dbReference type="InterPro" id="IPR050171">
    <property type="entry name" value="MFS_Transporters"/>
</dbReference>
<dbReference type="InterPro" id="IPR001958">
    <property type="entry name" value="Tet-R_TetA/multi-R_MdtG-like"/>
</dbReference>
<evidence type="ECO:0000256" key="3">
    <source>
        <dbReference type="ARBA" id="ARBA00022475"/>
    </source>
</evidence>
<organism evidence="9 10">
    <name type="scientific">Leptospirillum ferrodiazotrophum</name>
    <dbReference type="NCBI Taxonomy" id="412449"/>
    <lineage>
        <taxon>Bacteria</taxon>
        <taxon>Pseudomonadati</taxon>
        <taxon>Nitrospirota</taxon>
        <taxon>Nitrospiria</taxon>
        <taxon>Nitrospirales</taxon>
        <taxon>Nitrospiraceae</taxon>
        <taxon>Leptospirillum</taxon>
    </lineage>
</organism>
<feature type="transmembrane region" description="Helical" evidence="7">
    <location>
        <begin position="168"/>
        <end position="187"/>
    </location>
</feature>
<evidence type="ECO:0000256" key="2">
    <source>
        <dbReference type="ARBA" id="ARBA00022448"/>
    </source>
</evidence>
<dbReference type="PANTHER" id="PTHR23517:SF2">
    <property type="entry name" value="MULTIDRUG RESISTANCE PROTEIN MDTH"/>
    <property type="match status" value="1"/>
</dbReference>
<feature type="transmembrane region" description="Helical" evidence="7">
    <location>
        <begin position="368"/>
        <end position="388"/>
    </location>
</feature>
<accession>C6HWS6</accession>
<sequence length="456" mass="49008">MGEKDGMTALEKRTLAGLSLIFAIRMFGLFIVLPVISLYARTLPGADPLWLGLALGGYGLSQAIFQVPFGMLSDRFGRKPVIVAGLLIFAGGSVMAATAHSVFGLFVGRLIQGTGAVASVVIALMADLTREEYRTRAMAGIGVSIGLSFAVGMVVGPIVGAAYGVSSLFWLTATLALLGIGIILFVVPSPKGAVHKNEMELSFSQLGYVLKNPALLRIDISVFSLHLFLTAVFVSFPVLLKQYIAPSAMWKVYLPVILGGMFLMVPAMIVAEKRKKLKTAFLIAVAFIVASFAIFLGGYKSETGLIAGLAVFFIGFNLLEPLMPSIMTRFVRTRTRGTSSGVFNMSQFMGAFLGGVLGGGLATVSNTALFSALLAISAVWFLIALGLTDPNLLETFERPVGEGLHDPQPVIRQMGEMSGVVDCRYRESDRILWVKYLRDRTTQEDLERKLSGLLEA</sequence>
<dbReference type="SUPFAM" id="SSF103473">
    <property type="entry name" value="MFS general substrate transporter"/>
    <property type="match status" value="1"/>
</dbReference>
<dbReference type="Proteomes" id="UP000009374">
    <property type="component" value="Unassembled WGS sequence"/>
</dbReference>
<reference evidence="9 10" key="1">
    <citation type="journal article" date="2009" name="Appl. Environ. Microbiol.">
        <title>Community genomic and proteomic analyses of chemoautotrophic iron-oxidizing "Leptospirillum rubarum" (Group II) and "Leptospirillum ferrodiazotrophum" (Group III) bacteria in acid mine drainage biofilms.</title>
        <authorList>
            <person name="Goltsman D.S."/>
            <person name="Denef V.J."/>
            <person name="Singer S.W."/>
            <person name="VerBerkmoes N.C."/>
            <person name="Lefsrud M."/>
            <person name="Mueller R.S."/>
            <person name="Dick G.J."/>
            <person name="Sun C.L."/>
            <person name="Wheeler K.E."/>
            <person name="Zemla A."/>
            <person name="Baker B.J."/>
            <person name="Hauser L."/>
            <person name="Land M."/>
            <person name="Shah M.B."/>
            <person name="Thelen M.P."/>
            <person name="Hettich R.L."/>
            <person name="Banfield J.F."/>
        </authorList>
    </citation>
    <scope>NUCLEOTIDE SEQUENCE [LARGE SCALE GENOMIC DNA]</scope>
</reference>
<dbReference type="GO" id="GO:0005886">
    <property type="term" value="C:plasma membrane"/>
    <property type="evidence" value="ECO:0007669"/>
    <property type="project" value="UniProtKB-SubCell"/>
</dbReference>
<dbReference type="PANTHER" id="PTHR23517">
    <property type="entry name" value="RESISTANCE PROTEIN MDTM, PUTATIVE-RELATED-RELATED"/>
    <property type="match status" value="1"/>
</dbReference>
<evidence type="ECO:0000259" key="8">
    <source>
        <dbReference type="PROSITE" id="PS50850"/>
    </source>
</evidence>
<proteinExistence type="predicted"/>
<dbReference type="AlphaFoldDB" id="C6HWS6"/>
<feature type="transmembrane region" description="Helical" evidence="7">
    <location>
        <begin position="49"/>
        <end position="69"/>
    </location>
</feature>
<feature type="transmembrane region" description="Helical" evidence="7">
    <location>
        <begin position="138"/>
        <end position="162"/>
    </location>
</feature>
<dbReference type="GO" id="GO:0022857">
    <property type="term" value="F:transmembrane transporter activity"/>
    <property type="evidence" value="ECO:0007669"/>
    <property type="project" value="InterPro"/>
</dbReference>
<keyword evidence="3" id="KW-1003">Cell membrane</keyword>
<feature type="transmembrane region" description="Helical" evidence="7">
    <location>
        <begin position="15"/>
        <end position="37"/>
    </location>
</feature>
<evidence type="ECO:0000256" key="6">
    <source>
        <dbReference type="ARBA" id="ARBA00023136"/>
    </source>
</evidence>
<feature type="transmembrane region" description="Helical" evidence="7">
    <location>
        <begin position="220"/>
        <end position="240"/>
    </location>
</feature>
<dbReference type="EMBL" id="GG693871">
    <property type="protein sequence ID" value="EES52886.1"/>
    <property type="molecule type" value="Genomic_DNA"/>
</dbReference>
<dbReference type="Gene3D" id="1.20.1250.20">
    <property type="entry name" value="MFS general substrate transporter like domains"/>
    <property type="match status" value="1"/>
</dbReference>
<evidence type="ECO:0000313" key="10">
    <source>
        <dbReference type="Proteomes" id="UP000009374"/>
    </source>
</evidence>